<proteinExistence type="predicted"/>
<gene>
    <name evidence="1" type="ORF">CV019_00075</name>
</gene>
<organism evidence="1 2">
    <name type="scientific">Staphylococcus haemolyticus</name>
    <dbReference type="NCBI Taxonomy" id="1283"/>
    <lineage>
        <taxon>Bacteria</taxon>
        <taxon>Bacillati</taxon>
        <taxon>Bacillota</taxon>
        <taxon>Bacilli</taxon>
        <taxon>Bacillales</taxon>
        <taxon>Staphylococcaceae</taxon>
        <taxon>Staphylococcus</taxon>
    </lineage>
</organism>
<dbReference type="Proteomes" id="UP000238153">
    <property type="component" value="Unassembled WGS sequence"/>
</dbReference>
<feature type="non-terminal residue" evidence="1">
    <location>
        <position position="26"/>
    </location>
</feature>
<dbReference type="EMBL" id="PGWX01000009">
    <property type="protein sequence ID" value="PPJ81008.1"/>
    <property type="molecule type" value="Genomic_DNA"/>
</dbReference>
<dbReference type="AlphaFoldDB" id="A0A7Z1SEV9"/>
<comment type="caution">
    <text evidence="1">The sequence shown here is derived from an EMBL/GenBank/DDBJ whole genome shotgun (WGS) entry which is preliminary data.</text>
</comment>
<accession>A0A7Z1SEV9</accession>
<sequence length="26" mass="3048">MMEKIRHQLFLPKPVSDRLEALAARP</sequence>
<evidence type="ECO:0000313" key="1">
    <source>
        <dbReference type="EMBL" id="PPJ81008.1"/>
    </source>
</evidence>
<reference evidence="1 2" key="1">
    <citation type="submission" date="2017-11" db="EMBL/GenBank/DDBJ databases">
        <authorList>
            <person name="Founou R.C."/>
            <person name="Founou L."/>
            <person name="Allam M."/>
            <person name="Ismail A."/>
            <person name="Essack S.Y."/>
        </authorList>
    </citation>
    <scope>NUCLEOTIDE SEQUENCE [LARGE SCALE GENOMIC DNA]</scope>
    <source>
        <strain evidence="1 2">G811N2B1</strain>
    </source>
</reference>
<protein>
    <submittedName>
        <fullName evidence="1">CopG family transcriptional regulator</fullName>
    </submittedName>
</protein>
<name>A0A7Z1SEV9_STAHA</name>
<evidence type="ECO:0000313" key="2">
    <source>
        <dbReference type="Proteomes" id="UP000238153"/>
    </source>
</evidence>